<name>A0A3T0IIE7_9CAUD</name>
<evidence type="ECO:0000313" key="1">
    <source>
        <dbReference type="EMBL" id="AZU99605.1"/>
    </source>
</evidence>
<gene>
    <name evidence="1" type="ORF">SBP1_gp013</name>
</gene>
<proteinExistence type="predicted"/>
<organism evidence="1">
    <name type="scientific">Vibrio virus vB_VspP_SBP1</name>
    <dbReference type="NCBI Taxonomy" id="2500581"/>
    <lineage>
        <taxon>Viruses</taxon>
        <taxon>Duplodnaviria</taxon>
        <taxon>Heunggongvirae</taxon>
        <taxon>Uroviricota</taxon>
        <taxon>Caudoviricetes</taxon>
        <taxon>Schitoviridae</taxon>
        <taxon>Electravirus</taxon>
        <taxon>Electravirus Sbp1</taxon>
    </lineage>
</organism>
<evidence type="ECO:0000313" key="2">
    <source>
        <dbReference type="Proteomes" id="UP000290131"/>
    </source>
</evidence>
<sequence length="75" mass="8999">MPKPFDAYAPEHLELYEWFKHFHPQWWKEVDAKDLIGIKVTRDNLSEQFPVNNISPSEWNDLWNILVVRQSAGIY</sequence>
<accession>A0A3T0IIE7</accession>
<protein>
    <submittedName>
        <fullName evidence="1">Uncharacterized protein</fullName>
    </submittedName>
</protein>
<dbReference type="EMBL" id="MK301608">
    <property type="protein sequence ID" value="AZU99605.1"/>
    <property type="molecule type" value="Genomic_DNA"/>
</dbReference>
<reference evidence="1" key="1">
    <citation type="submission" date="2018-12" db="EMBL/GenBank/DDBJ databases">
        <title>Characterization of a N4-like bacteriophage infecting a coral-derived Vibrio strain.</title>
        <authorList>
            <person name="Huang S."/>
        </authorList>
    </citation>
    <scope>NUCLEOTIDE SEQUENCE [LARGE SCALE GENOMIC DNA]</scope>
</reference>
<keyword evidence="2" id="KW-1185">Reference proteome</keyword>
<dbReference type="Proteomes" id="UP000290131">
    <property type="component" value="Segment"/>
</dbReference>